<dbReference type="Gene3D" id="3.10.350.10">
    <property type="entry name" value="LysM domain"/>
    <property type="match status" value="5"/>
</dbReference>
<keyword evidence="1" id="KW-0147">Chitin-binding</keyword>
<evidence type="ECO:0000313" key="7">
    <source>
        <dbReference type="EMBL" id="KAK4136081.1"/>
    </source>
</evidence>
<evidence type="ECO:0000256" key="4">
    <source>
        <dbReference type="SAM" id="MobiDB-lite"/>
    </source>
</evidence>
<keyword evidence="8" id="KW-1185">Reference proteome</keyword>
<feature type="signal peptide" evidence="5">
    <location>
        <begin position="1"/>
        <end position="22"/>
    </location>
</feature>
<evidence type="ECO:0000256" key="1">
    <source>
        <dbReference type="ARBA" id="ARBA00022669"/>
    </source>
</evidence>
<dbReference type="InterPro" id="IPR036779">
    <property type="entry name" value="LysM_dom_sf"/>
</dbReference>
<dbReference type="InterPro" id="IPR018392">
    <property type="entry name" value="LysM"/>
</dbReference>
<name>A0AAN6UQJ6_9PEZI</name>
<dbReference type="EMBL" id="MU853404">
    <property type="protein sequence ID" value="KAK4136081.1"/>
    <property type="molecule type" value="Genomic_DNA"/>
</dbReference>
<dbReference type="SMART" id="SM00257">
    <property type="entry name" value="LysM"/>
    <property type="match status" value="5"/>
</dbReference>
<dbReference type="SUPFAM" id="SSF54106">
    <property type="entry name" value="LysM domain"/>
    <property type="match status" value="4"/>
</dbReference>
<feature type="domain" description="LysM" evidence="6">
    <location>
        <begin position="359"/>
        <end position="405"/>
    </location>
</feature>
<keyword evidence="5" id="KW-0732">Signal</keyword>
<accession>A0AAN6UQJ6</accession>
<dbReference type="PROSITE" id="PS51782">
    <property type="entry name" value="LYSM"/>
    <property type="match status" value="5"/>
</dbReference>
<keyword evidence="2" id="KW-0843">Virulence</keyword>
<comment type="similarity">
    <text evidence="3">Belongs to the secreted LysM effector family.</text>
</comment>
<gene>
    <name evidence="7" type="ORF">BT67DRAFT_432867</name>
</gene>
<dbReference type="Pfam" id="PF01476">
    <property type="entry name" value="LysM"/>
    <property type="match status" value="5"/>
</dbReference>
<feature type="region of interest" description="Disordered" evidence="4">
    <location>
        <begin position="87"/>
        <end position="127"/>
    </location>
</feature>
<evidence type="ECO:0000256" key="5">
    <source>
        <dbReference type="SAM" id="SignalP"/>
    </source>
</evidence>
<feature type="domain" description="LysM" evidence="6">
    <location>
        <begin position="36"/>
        <end position="80"/>
    </location>
</feature>
<evidence type="ECO:0000256" key="2">
    <source>
        <dbReference type="ARBA" id="ARBA00023026"/>
    </source>
</evidence>
<organism evidence="7 8">
    <name type="scientific">Trichocladium antarcticum</name>
    <dbReference type="NCBI Taxonomy" id="1450529"/>
    <lineage>
        <taxon>Eukaryota</taxon>
        <taxon>Fungi</taxon>
        <taxon>Dikarya</taxon>
        <taxon>Ascomycota</taxon>
        <taxon>Pezizomycotina</taxon>
        <taxon>Sordariomycetes</taxon>
        <taxon>Sordariomycetidae</taxon>
        <taxon>Sordariales</taxon>
        <taxon>Chaetomiaceae</taxon>
        <taxon>Trichocladium</taxon>
    </lineage>
</organism>
<dbReference type="PANTHER" id="PTHR34997:SF18">
    <property type="entry name" value="LYSM DOMAIN-CONTAINING PROTEIN"/>
    <property type="match status" value="1"/>
</dbReference>
<dbReference type="CDD" id="cd00118">
    <property type="entry name" value="LysM"/>
    <property type="match status" value="5"/>
</dbReference>
<reference evidence="7" key="1">
    <citation type="journal article" date="2023" name="Mol. Phylogenet. Evol.">
        <title>Genome-scale phylogeny and comparative genomics of the fungal order Sordariales.</title>
        <authorList>
            <person name="Hensen N."/>
            <person name="Bonometti L."/>
            <person name="Westerberg I."/>
            <person name="Brannstrom I.O."/>
            <person name="Guillou S."/>
            <person name="Cros-Aarteil S."/>
            <person name="Calhoun S."/>
            <person name="Haridas S."/>
            <person name="Kuo A."/>
            <person name="Mondo S."/>
            <person name="Pangilinan J."/>
            <person name="Riley R."/>
            <person name="LaButti K."/>
            <person name="Andreopoulos B."/>
            <person name="Lipzen A."/>
            <person name="Chen C."/>
            <person name="Yan M."/>
            <person name="Daum C."/>
            <person name="Ng V."/>
            <person name="Clum A."/>
            <person name="Steindorff A."/>
            <person name="Ohm R.A."/>
            <person name="Martin F."/>
            <person name="Silar P."/>
            <person name="Natvig D.O."/>
            <person name="Lalanne C."/>
            <person name="Gautier V."/>
            <person name="Ament-Velasquez S.L."/>
            <person name="Kruys A."/>
            <person name="Hutchinson M.I."/>
            <person name="Powell A.J."/>
            <person name="Barry K."/>
            <person name="Miller A.N."/>
            <person name="Grigoriev I.V."/>
            <person name="Debuchy R."/>
            <person name="Gladieux P."/>
            <person name="Hiltunen Thoren M."/>
            <person name="Johannesson H."/>
        </authorList>
    </citation>
    <scope>NUCLEOTIDE SEQUENCE</scope>
    <source>
        <strain evidence="7">CBS 123565</strain>
    </source>
</reference>
<evidence type="ECO:0000313" key="8">
    <source>
        <dbReference type="Proteomes" id="UP001304895"/>
    </source>
</evidence>
<feature type="domain" description="LysM" evidence="6">
    <location>
        <begin position="139"/>
        <end position="185"/>
    </location>
</feature>
<dbReference type="PANTHER" id="PTHR34997">
    <property type="entry name" value="AM15"/>
    <property type="match status" value="1"/>
</dbReference>
<evidence type="ECO:0000256" key="3">
    <source>
        <dbReference type="ARBA" id="ARBA00044955"/>
    </source>
</evidence>
<feature type="domain" description="LysM" evidence="6">
    <location>
        <begin position="295"/>
        <end position="341"/>
    </location>
</feature>
<dbReference type="AlphaFoldDB" id="A0AAN6UQJ6"/>
<dbReference type="Proteomes" id="UP001304895">
    <property type="component" value="Unassembled WGS sequence"/>
</dbReference>
<feature type="chain" id="PRO_5042963120" evidence="5">
    <location>
        <begin position="23"/>
        <end position="408"/>
    </location>
</feature>
<dbReference type="GO" id="GO:0008061">
    <property type="term" value="F:chitin binding"/>
    <property type="evidence" value="ECO:0007669"/>
    <property type="project" value="UniProtKB-KW"/>
</dbReference>
<comment type="caution">
    <text evidence="7">The sequence shown here is derived from an EMBL/GenBank/DDBJ whole genome shotgun (WGS) entry which is preliminary data.</text>
</comment>
<dbReference type="InterPro" id="IPR052210">
    <property type="entry name" value="LysM1-like"/>
</dbReference>
<protein>
    <submittedName>
        <fullName evidence="7">Carbohydrate-binding module family 50 protein</fullName>
    </submittedName>
</protein>
<sequence length="408" mass="42504">MHFTRLHLLAAGLLSGPGLAAAGSVRHSRRGVECYYEVAAASGDTCESLAASWAVMIDVFIAINPGVTCPTLEAGKAYCVAGESTPDATSTSTSAQPQVTTTSTSTTIPSPTPPTSTTTPPVTPSNTPAMPGIAENCDGFYKIKSGDQCGSIAAGNGISIDQLKAWNAGINAECSNLWVDYYVCIHIPGAEPPSTTTAAPAPSNSPAMPGVAENCDGFYKIKSGDQCGTIASGNGISIDQLKAWNTGINAECSNLWVDYYVCIHIPGAAPPSTTTAAPAPSNSPALPGAVPNCNKWYKVASGDTCETISGKNAVTIEQFRKWNTQVNQNCNNLWLDYYTCVGVPGAATPMPGIVGNCNRYYEVVSGDGCDSIAAKHSIAQSSFRHWNPFINASCTNLWVNALVCTKAP</sequence>
<evidence type="ECO:0000259" key="6">
    <source>
        <dbReference type="PROSITE" id="PS51782"/>
    </source>
</evidence>
<proteinExistence type="inferred from homology"/>
<reference evidence="7" key="2">
    <citation type="submission" date="2023-05" db="EMBL/GenBank/DDBJ databases">
        <authorList>
            <consortium name="Lawrence Berkeley National Laboratory"/>
            <person name="Steindorff A."/>
            <person name="Hensen N."/>
            <person name="Bonometti L."/>
            <person name="Westerberg I."/>
            <person name="Brannstrom I.O."/>
            <person name="Guillou S."/>
            <person name="Cros-Aarteil S."/>
            <person name="Calhoun S."/>
            <person name="Haridas S."/>
            <person name="Kuo A."/>
            <person name="Mondo S."/>
            <person name="Pangilinan J."/>
            <person name="Riley R."/>
            <person name="Labutti K."/>
            <person name="Andreopoulos B."/>
            <person name="Lipzen A."/>
            <person name="Chen C."/>
            <person name="Yanf M."/>
            <person name="Daum C."/>
            <person name="Ng V."/>
            <person name="Clum A."/>
            <person name="Ohm R."/>
            <person name="Martin F."/>
            <person name="Silar P."/>
            <person name="Natvig D."/>
            <person name="Lalanne C."/>
            <person name="Gautier V."/>
            <person name="Ament-Velasquez S.L."/>
            <person name="Kruys A."/>
            <person name="Hutchinson M.I."/>
            <person name="Powell A.J."/>
            <person name="Barry K."/>
            <person name="Miller A.N."/>
            <person name="Grigoriev I.V."/>
            <person name="Debuchy R."/>
            <person name="Gladieux P."/>
            <person name="Thoren M.H."/>
            <person name="Johannesson H."/>
        </authorList>
    </citation>
    <scope>NUCLEOTIDE SEQUENCE</scope>
    <source>
        <strain evidence="7">CBS 123565</strain>
    </source>
</reference>
<feature type="domain" description="LysM" evidence="6">
    <location>
        <begin position="217"/>
        <end position="263"/>
    </location>
</feature>